<comment type="subcellular location">
    <subcellularLocation>
        <location evidence="1">Cell membrane</location>
        <topology evidence="1">Multi-pass membrane protein</topology>
    </subcellularLocation>
</comment>
<keyword evidence="3" id="KW-0812">Transmembrane</keyword>
<evidence type="ECO:0000256" key="5">
    <source>
        <dbReference type="ARBA" id="ARBA00023136"/>
    </source>
</evidence>
<feature type="domain" description="MacB-like periplasmic core" evidence="8">
    <location>
        <begin position="21"/>
        <end position="243"/>
    </location>
</feature>
<comment type="similarity">
    <text evidence="6">Belongs to the ABC-4 integral membrane protein family.</text>
</comment>
<dbReference type="AlphaFoldDB" id="A0A1F7WUF7"/>
<keyword evidence="2" id="KW-1003">Cell membrane</keyword>
<organism evidence="9 10">
    <name type="scientific">Candidatus Wallbacteria bacterium GWC2_49_35</name>
    <dbReference type="NCBI Taxonomy" id="1817813"/>
    <lineage>
        <taxon>Bacteria</taxon>
        <taxon>Candidatus Walliibacteriota</taxon>
    </lineage>
</organism>
<evidence type="ECO:0000259" key="7">
    <source>
        <dbReference type="Pfam" id="PF02687"/>
    </source>
</evidence>
<dbReference type="InterPro" id="IPR025857">
    <property type="entry name" value="MacB_PCD"/>
</dbReference>
<dbReference type="InterPro" id="IPR003838">
    <property type="entry name" value="ABC3_permease_C"/>
</dbReference>
<gene>
    <name evidence="9" type="ORF">A2008_05190</name>
</gene>
<dbReference type="PANTHER" id="PTHR30572">
    <property type="entry name" value="MEMBRANE COMPONENT OF TRANSPORTER-RELATED"/>
    <property type="match status" value="1"/>
</dbReference>
<dbReference type="PANTHER" id="PTHR30572:SF4">
    <property type="entry name" value="ABC TRANSPORTER PERMEASE YTRF"/>
    <property type="match status" value="1"/>
</dbReference>
<protein>
    <recommendedName>
        <fullName evidence="11">Multidrug ABC transporter substrate-binding protein</fullName>
    </recommendedName>
</protein>
<keyword evidence="4" id="KW-1133">Transmembrane helix</keyword>
<evidence type="ECO:0000256" key="1">
    <source>
        <dbReference type="ARBA" id="ARBA00004651"/>
    </source>
</evidence>
<evidence type="ECO:0000256" key="4">
    <source>
        <dbReference type="ARBA" id="ARBA00022989"/>
    </source>
</evidence>
<dbReference type="GO" id="GO:0022857">
    <property type="term" value="F:transmembrane transporter activity"/>
    <property type="evidence" value="ECO:0007669"/>
    <property type="project" value="TreeGrafter"/>
</dbReference>
<evidence type="ECO:0000259" key="8">
    <source>
        <dbReference type="Pfam" id="PF12704"/>
    </source>
</evidence>
<comment type="caution">
    <text evidence="9">The sequence shown here is derived from an EMBL/GenBank/DDBJ whole genome shotgun (WGS) entry which is preliminary data.</text>
</comment>
<accession>A0A1F7WUF7</accession>
<feature type="domain" description="ABC3 transporter permease C-terminal" evidence="7">
    <location>
        <begin position="285"/>
        <end position="396"/>
    </location>
</feature>
<dbReference type="STRING" id="1817813.A2008_05190"/>
<dbReference type="InterPro" id="IPR050250">
    <property type="entry name" value="Macrolide_Exporter_MacB"/>
</dbReference>
<dbReference type="EMBL" id="MGFH01000062">
    <property type="protein sequence ID" value="OGM06446.1"/>
    <property type="molecule type" value="Genomic_DNA"/>
</dbReference>
<evidence type="ECO:0000256" key="2">
    <source>
        <dbReference type="ARBA" id="ARBA00022475"/>
    </source>
</evidence>
<evidence type="ECO:0008006" key="11">
    <source>
        <dbReference type="Google" id="ProtNLM"/>
    </source>
</evidence>
<dbReference type="Proteomes" id="UP000178735">
    <property type="component" value="Unassembled WGS sequence"/>
</dbReference>
<evidence type="ECO:0000313" key="9">
    <source>
        <dbReference type="EMBL" id="OGM06446.1"/>
    </source>
</evidence>
<keyword evidence="5" id="KW-0472">Membrane</keyword>
<dbReference type="Pfam" id="PF12704">
    <property type="entry name" value="MacB_PCD"/>
    <property type="match status" value="1"/>
</dbReference>
<evidence type="ECO:0000313" key="10">
    <source>
        <dbReference type="Proteomes" id="UP000178735"/>
    </source>
</evidence>
<reference evidence="9 10" key="1">
    <citation type="journal article" date="2016" name="Nat. Commun.">
        <title>Thousands of microbial genomes shed light on interconnected biogeochemical processes in an aquifer system.</title>
        <authorList>
            <person name="Anantharaman K."/>
            <person name="Brown C.T."/>
            <person name="Hug L.A."/>
            <person name="Sharon I."/>
            <person name="Castelle C.J."/>
            <person name="Probst A.J."/>
            <person name="Thomas B.C."/>
            <person name="Singh A."/>
            <person name="Wilkins M.J."/>
            <person name="Karaoz U."/>
            <person name="Brodie E.L."/>
            <person name="Williams K.H."/>
            <person name="Hubbard S.S."/>
            <person name="Banfield J.F."/>
        </authorList>
    </citation>
    <scope>NUCLEOTIDE SEQUENCE [LARGE SCALE GENOMIC DNA]</scope>
</reference>
<evidence type="ECO:0000256" key="6">
    <source>
        <dbReference type="ARBA" id="ARBA00038076"/>
    </source>
</evidence>
<evidence type="ECO:0000256" key="3">
    <source>
        <dbReference type="ARBA" id="ARBA00022692"/>
    </source>
</evidence>
<proteinExistence type="inferred from homology"/>
<dbReference type="Pfam" id="PF02687">
    <property type="entry name" value="FtsX"/>
    <property type="match status" value="1"/>
</dbReference>
<name>A0A1F7WUF7_9BACT</name>
<dbReference type="GO" id="GO:0005886">
    <property type="term" value="C:plasma membrane"/>
    <property type="evidence" value="ECO:0007669"/>
    <property type="project" value="UniProtKB-SubCell"/>
</dbReference>
<sequence length="404" mass="43628">MDFLELVKVSLVSLNANKMRSALTMLGVIIGVASVVAMISIGEGAKGLVTKSIEDMGTNLLFVMPGQIKVGMGGHGMGSIQTLTYEDCQEIEKNCPSVAGCAPEISKSAKVKAGNKNTVTQITGTSDRYPVVRNAKIAQGRYFNTTELNSQKKVAVLGPSVVENVFFNIDPIGKDILINRIYFTVIGVLEAKGQSGFTNVDDMIMIPVTTFQKRVFGINYLRNISVQVKSAEMMDSAEEEVSDLLRKRHKILNPDDDDFTIRKQTEMLTQMSSITTAFTMLLGGIAFISLLVGGIGIMNIMLVSVTERTREIGLRKAIGAKKADILKQFLIESVVLCVLGGITGILTGIGLSYLIAIFGNWSTSVSTTSVVLSFGFSIAVGLFFGIYPANKASNLNCVEALRYE</sequence>